<accession>A0A074Z2N4</accession>
<dbReference type="InParanoid" id="A0A074Z2N4"/>
<dbReference type="Proteomes" id="UP000030641">
    <property type="component" value="Unassembled WGS sequence"/>
</dbReference>
<dbReference type="PANTHER" id="PTHR37834">
    <property type="entry name" value="GDSL-LIKE LIPASE/ACYLHYDROLASE DOMAIN PROTEIN (AFU_ORTHOLOGUE AFUA_2G00620)"/>
    <property type="match status" value="1"/>
</dbReference>
<dbReference type="Pfam" id="PF13472">
    <property type="entry name" value="Lipase_GDSL_2"/>
    <property type="match status" value="1"/>
</dbReference>
<dbReference type="Gene3D" id="3.40.50.1110">
    <property type="entry name" value="SGNH hydrolase"/>
    <property type="match status" value="1"/>
</dbReference>
<dbReference type="GeneID" id="25362092"/>
<dbReference type="InterPro" id="IPR037461">
    <property type="entry name" value="CtCE2-like_dom"/>
</dbReference>
<dbReference type="OMA" id="QHNDINP"/>
<name>A0A074Z2N4_AURSE</name>
<sequence>MLPLSCLNFFVKTLLIEMRLSSLISYALAPLLTSATILQNGQVRDVVFPDTSIASVAGGSNWTSFPPNATGLSYKGRWDYKYISWWSAPGLKFGFTGDKVAISFGQYTSQGVLIAYRFAGQDWLFTNVTANSTHQLIDASTVGFNLTTQAQRPQTFELRVTNYAYGVQIAGIHLSNHGKLVNIPDYSKKIEIIGDSLSAGQYGTYEGISSYAWGLAEGLGNVEFDITAYPGICLVDQNCWGNAHGQTYQWFRASDTSHRSEVIYGDNPPLWNFEHHQQSDIVVINLGTNDNNTHNNVTNEKYLSSYIDFVGQVHDKYPRAQIILIALWNGFDQVGNTWKQGGAFIDEIQQVYAHYKHAGYVHYFNTTGILQHNDIGPQYHPTDVGHVKLASHLMQYIKLKFDWVFGATGPEVQADTLYWNDEPNY</sequence>
<gene>
    <name evidence="2" type="ORF">AUEXF2481DRAFT_143883</name>
</gene>
<keyword evidence="3" id="KW-1185">Reference proteome</keyword>
<dbReference type="InterPro" id="IPR036514">
    <property type="entry name" value="SGNH_hydro_sf"/>
</dbReference>
<feature type="domain" description="SGNH hydrolase-type esterase" evidence="1">
    <location>
        <begin position="193"/>
        <end position="386"/>
    </location>
</feature>
<protein>
    <recommendedName>
        <fullName evidence="1">SGNH hydrolase-type esterase domain-containing protein</fullName>
    </recommendedName>
</protein>
<dbReference type="CDD" id="cd01831">
    <property type="entry name" value="Endoglucanase_E_like"/>
    <property type="match status" value="1"/>
</dbReference>
<dbReference type="InterPro" id="IPR052762">
    <property type="entry name" value="PCW_deacetylase/CE"/>
</dbReference>
<dbReference type="OrthoDB" id="426133at2759"/>
<reference evidence="2 3" key="1">
    <citation type="journal article" date="2014" name="BMC Genomics">
        <title>Genome sequencing of four Aureobasidium pullulans varieties: biotechnological potential, stress tolerance, and description of new species.</title>
        <authorList>
            <person name="Gostin Ar C."/>
            <person name="Ohm R.A."/>
            <person name="Kogej T."/>
            <person name="Sonjak S."/>
            <person name="Turk M."/>
            <person name="Zajc J."/>
            <person name="Zalar P."/>
            <person name="Grube M."/>
            <person name="Sun H."/>
            <person name="Han J."/>
            <person name="Sharma A."/>
            <person name="Chiniquy J."/>
            <person name="Ngan C.Y."/>
            <person name="Lipzen A."/>
            <person name="Barry K."/>
            <person name="Grigoriev I.V."/>
            <person name="Gunde-Cimerman N."/>
        </authorList>
    </citation>
    <scope>NUCLEOTIDE SEQUENCE [LARGE SCALE GENOMIC DNA]</scope>
    <source>
        <strain evidence="2 3">EXF-2481</strain>
    </source>
</reference>
<dbReference type="InterPro" id="IPR013830">
    <property type="entry name" value="SGNH_hydro"/>
</dbReference>
<proteinExistence type="predicted"/>
<evidence type="ECO:0000259" key="1">
    <source>
        <dbReference type="Pfam" id="PF13472"/>
    </source>
</evidence>
<dbReference type="GO" id="GO:0052689">
    <property type="term" value="F:carboxylic ester hydrolase activity"/>
    <property type="evidence" value="ECO:0007669"/>
    <property type="project" value="InterPro"/>
</dbReference>
<evidence type="ECO:0000313" key="3">
    <source>
        <dbReference type="Proteomes" id="UP000030641"/>
    </source>
</evidence>
<dbReference type="PANTHER" id="PTHR37834:SF2">
    <property type="entry name" value="ESTERASE, SGNH HYDROLASE-TYPE"/>
    <property type="match status" value="1"/>
</dbReference>
<dbReference type="SUPFAM" id="SSF52266">
    <property type="entry name" value="SGNH hydrolase"/>
    <property type="match status" value="1"/>
</dbReference>
<dbReference type="HOGENOM" id="CLU_038116_0_0_1"/>
<dbReference type="RefSeq" id="XP_013349083.1">
    <property type="nucleotide sequence ID" value="XM_013493629.1"/>
</dbReference>
<organism evidence="2 3">
    <name type="scientific">Aureobasidium subglaciale (strain EXF-2481)</name>
    <name type="common">Aureobasidium pullulans var. subglaciale</name>
    <dbReference type="NCBI Taxonomy" id="1043005"/>
    <lineage>
        <taxon>Eukaryota</taxon>
        <taxon>Fungi</taxon>
        <taxon>Dikarya</taxon>
        <taxon>Ascomycota</taxon>
        <taxon>Pezizomycotina</taxon>
        <taxon>Dothideomycetes</taxon>
        <taxon>Dothideomycetidae</taxon>
        <taxon>Dothideales</taxon>
        <taxon>Saccotheciaceae</taxon>
        <taxon>Aureobasidium</taxon>
    </lineage>
</organism>
<dbReference type="AlphaFoldDB" id="A0A074Z2N4"/>
<dbReference type="EMBL" id="KL584749">
    <property type="protein sequence ID" value="KER00578.1"/>
    <property type="molecule type" value="Genomic_DNA"/>
</dbReference>
<evidence type="ECO:0000313" key="2">
    <source>
        <dbReference type="EMBL" id="KER00578.1"/>
    </source>
</evidence>